<dbReference type="Proteomes" id="UP000307244">
    <property type="component" value="Unassembled WGS sequence"/>
</dbReference>
<organism evidence="1 2">
    <name type="scientific">Pedobacter frigoris</name>
    <dbReference type="NCBI Taxonomy" id="2571272"/>
    <lineage>
        <taxon>Bacteria</taxon>
        <taxon>Pseudomonadati</taxon>
        <taxon>Bacteroidota</taxon>
        <taxon>Sphingobacteriia</taxon>
        <taxon>Sphingobacteriales</taxon>
        <taxon>Sphingobacteriaceae</taxon>
        <taxon>Pedobacter</taxon>
    </lineage>
</organism>
<dbReference type="OrthoDB" id="757324at2"/>
<proteinExistence type="predicted"/>
<name>A0A4U1CQJ5_9SPHI</name>
<evidence type="ECO:0000313" key="2">
    <source>
        <dbReference type="Proteomes" id="UP000307244"/>
    </source>
</evidence>
<accession>A0A4U1CQJ5</accession>
<dbReference type="EMBL" id="SWBQ01000001">
    <property type="protein sequence ID" value="TKC09095.1"/>
    <property type="molecule type" value="Genomic_DNA"/>
</dbReference>
<gene>
    <name evidence="1" type="ORF">FA047_03095</name>
</gene>
<keyword evidence="2" id="KW-1185">Reference proteome</keyword>
<comment type="caution">
    <text evidence="1">The sequence shown here is derived from an EMBL/GenBank/DDBJ whole genome shotgun (WGS) entry which is preliminary data.</text>
</comment>
<reference evidence="1 2" key="1">
    <citation type="submission" date="2019-04" db="EMBL/GenBank/DDBJ databases">
        <title>Pedobacter sp. RP-3-15 sp. nov., isolated from Arctic soil.</title>
        <authorList>
            <person name="Dahal R.H."/>
            <person name="Kim D.-U."/>
        </authorList>
    </citation>
    <scope>NUCLEOTIDE SEQUENCE [LARGE SCALE GENOMIC DNA]</scope>
    <source>
        <strain evidence="1 2">RP-3-15</strain>
    </source>
</reference>
<sequence length="180" mass="20082">MLSKLNYVQKNKLLLPLLVAGLLLCWFLAFSKTFDAIKLNHKLNDDSSKNSDISFNPVYTQRKLSALNEILKGYKVAGQWNDQLWMQSSAIAAKNGVAVDFTLNKPGLEPDSTQVGQSQTLYFHGRFVQLVKVIDTLESLKGIGRISGLKIRAPKADAEGDKQSKSELRVDFRAGEIRLN</sequence>
<evidence type="ECO:0000313" key="1">
    <source>
        <dbReference type="EMBL" id="TKC09095.1"/>
    </source>
</evidence>
<dbReference type="AlphaFoldDB" id="A0A4U1CQJ5"/>
<protein>
    <submittedName>
        <fullName evidence="1">Uncharacterized protein</fullName>
    </submittedName>
</protein>
<dbReference type="RefSeq" id="WP_136834510.1">
    <property type="nucleotide sequence ID" value="NZ_SWBQ01000001.1"/>
</dbReference>